<name>A0A0F9UV14_9ZZZZ</name>
<dbReference type="EMBL" id="LAZR01000537">
    <property type="protein sequence ID" value="KKN65006.1"/>
    <property type="molecule type" value="Genomic_DNA"/>
</dbReference>
<comment type="caution">
    <text evidence="1">The sequence shown here is derived from an EMBL/GenBank/DDBJ whole genome shotgun (WGS) entry which is preliminary data.</text>
</comment>
<organism evidence="1">
    <name type="scientific">marine sediment metagenome</name>
    <dbReference type="NCBI Taxonomy" id="412755"/>
    <lineage>
        <taxon>unclassified sequences</taxon>
        <taxon>metagenomes</taxon>
        <taxon>ecological metagenomes</taxon>
    </lineage>
</organism>
<accession>A0A0F9UV14</accession>
<reference evidence="1" key="1">
    <citation type="journal article" date="2015" name="Nature">
        <title>Complex archaea that bridge the gap between prokaryotes and eukaryotes.</title>
        <authorList>
            <person name="Spang A."/>
            <person name="Saw J.H."/>
            <person name="Jorgensen S.L."/>
            <person name="Zaremba-Niedzwiedzka K."/>
            <person name="Martijn J."/>
            <person name="Lind A.E."/>
            <person name="van Eijk R."/>
            <person name="Schleper C."/>
            <person name="Guy L."/>
            <person name="Ettema T.J."/>
        </authorList>
    </citation>
    <scope>NUCLEOTIDE SEQUENCE</scope>
</reference>
<evidence type="ECO:0000313" key="1">
    <source>
        <dbReference type="EMBL" id="KKN65006.1"/>
    </source>
</evidence>
<dbReference type="AlphaFoldDB" id="A0A0F9UV14"/>
<protein>
    <submittedName>
        <fullName evidence="1">Uncharacterized protein</fullName>
    </submittedName>
</protein>
<sequence>MARRYRPFPVLAPLGVNNRDQRIGGFLREATDSRNVDFFGSYIESRKGRRRYNTARNGDGLDIVSFHFFRDENGVGYLFKVAGDKIFKADSLLPNGTWTLKKDGLTVSDARMTSVPFYEGTEIMLCLTNGSDPPLKYSHVTDAISELSTDSNVPKGALCFVLAQRLFIGPMAAANEDLTFNHSDFLDAISGTAWSDGNNFIQVESRGVAKAAVTIGDSAYILTEDEIHAVPTTGDAVSPFRVVQVANVGTLSQESVKVIPGEGYFCFLGRDGMPYSFDVQNRLVPIGSKIPAVLLGSDDSDYGGLNKNKFDGAVAVHDSELGRYRLYVPNAGSSYNNLVLDYYYRVRLFDLDPTTKTGTGHLLGQWFFSDCDVRAVVEALDGNNDRVIYTSSGKSDETTGTVAIDSDGNVTGTDTVFDQSMVGDDFIISAGTWVVSQVDTGTALVLTSYDGGTQSAGTSYTISRRGLAYQEDYGTNDDGKAIDAKYWTRWFDFGMMGENKFVPEANVLTRKSGAWDLDVYHMVDFEDGEGLRNLIDLTPVGAVVGTAIIGTAVIGSEGAVPLIVPTNTYGQAVRYRIGNGNLDQTFAFYGIIPKFLPAIF</sequence>
<proteinExistence type="predicted"/>
<gene>
    <name evidence="1" type="ORF">LCGC14_0485630</name>
</gene>